<dbReference type="EMBL" id="HF563609">
    <property type="protein sequence ID" value="CDI40766.1"/>
    <property type="molecule type" value="Genomic_DNA"/>
</dbReference>
<feature type="domain" description="Sporulation protein YpeB N-terminal" evidence="5">
    <location>
        <begin position="32"/>
        <end position="163"/>
    </location>
</feature>
<dbReference type="KEGG" id="tae:TepiRe1_1634"/>
<evidence type="ECO:0000313" key="6">
    <source>
        <dbReference type="EMBL" id="CDI40766.1"/>
    </source>
</evidence>
<gene>
    <name evidence="6" type="ordered locus">TEPIRE1_1634</name>
</gene>
<dbReference type="InterPro" id="IPR025711">
    <property type="entry name" value="PepSY"/>
</dbReference>
<dbReference type="InterPro" id="IPR014239">
    <property type="entry name" value="YpeB_PepSY1-2"/>
</dbReference>
<keyword evidence="2" id="KW-0472">Membrane</keyword>
<keyword evidence="2" id="KW-0812">Transmembrane</keyword>
<feature type="coiled-coil region" evidence="1">
    <location>
        <begin position="133"/>
        <end position="160"/>
    </location>
</feature>
<dbReference type="AlphaFoldDB" id="F4LVZ7"/>
<proteinExistence type="predicted"/>
<keyword evidence="1" id="KW-0175">Coiled coil</keyword>
<feature type="transmembrane region" description="Helical" evidence="2">
    <location>
        <begin position="7"/>
        <end position="25"/>
    </location>
</feature>
<evidence type="ECO:0000259" key="5">
    <source>
        <dbReference type="Pfam" id="PF20769"/>
    </source>
</evidence>
<organism evidence="6 7">
    <name type="scientific">Tepidanaerobacter acetatoxydans (strain DSM 21804 / JCM 16047 / Re1)</name>
    <dbReference type="NCBI Taxonomy" id="1209989"/>
    <lineage>
        <taxon>Bacteria</taxon>
        <taxon>Bacillati</taxon>
        <taxon>Bacillota</taxon>
        <taxon>Clostridia</taxon>
        <taxon>Thermosediminibacterales</taxon>
        <taxon>Tepidanaerobacteraceae</taxon>
        <taxon>Tepidanaerobacter</taxon>
    </lineage>
</organism>
<dbReference type="Pfam" id="PF20769">
    <property type="entry name" value="YPEB_N"/>
    <property type="match status" value="1"/>
</dbReference>
<dbReference type="eggNOG" id="COG2959">
    <property type="taxonomic scope" value="Bacteria"/>
</dbReference>
<protein>
    <submittedName>
        <fullName evidence="6">Germination protein YpeB</fullName>
    </submittedName>
</protein>
<sequence>MLKKKYIWIINLLVLGGLVFGYWSVSTRAFSAENALEASYQRGFYNLLEQVNNLNILISKSEVTSSNEQRIMMLTTIWHQAEGARTSLATMPLGDRDMTNMQKFFAQLGDFSYNIADKLVKKEEISDAEWEKMRQFRKNVQNLNKDLRRLQDDVTAGKIRWEDKPDSLIAIKKVQGMADNFEAIDEKLKKEVPTITYDGPFSDHVEQVTAKALTGKPISESEAAAIAQQAVNKVAKGDFRADVVGRTKGNIPAYTIEFTKKGNTTPNIIMDVSEIGGHVIWFLNTREIDGSKIPIKRALDKAKTYIESINYKNMEPTGSIRENNTVTISFVPKENDVLLYPDFIKVEVALDTGEVVGFNTLAYLTSHNKRKLPEPEITEQEVKDKLSPNLSIRRIRLALIPDEALREKLCYEVDAELNSDRYFIYINAENGNEEQILKVVETDKGTMTM</sequence>
<evidence type="ECO:0000259" key="4">
    <source>
        <dbReference type="Pfam" id="PF14620"/>
    </source>
</evidence>
<dbReference type="KEGG" id="tep:TepRe1_1519"/>
<evidence type="ECO:0000259" key="3">
    <source>
        <dbReference type="Pfam" id="PF03413"/>
    </source>
</evidence>
<dbReference type="NCBIfam" id="TIGR02889">
    <property type="entry name" value="spore_YpeB"/>
    <property type="match status" value="1"/>
</dbReference>
<evidence type="ECO:0000256" key="1">
    <source>
        <dbReference type="SAM" id="Coils"/>
    </source>
</evidence>
<evidence type="ECO:0000256" key="2">
    <source>
        <dbReference type="SAM" id="Phobius"/>
    </source>
</evidence>
<reference evidence="7" key="1">
    <citation type="journal article" date="2013" name="Genome Announc.">
        <title>First genome sequence of a syntrophic acetate-oxidizing bacterium, Tepidanaerobacter acetatoxydans strain Re1.</title>
        <authorList>
            <person name="Manzoor S."/>
            <person name="Bongcam-Rudloff E."/>
            <person name="Schnurer A."/>
            <person name="Muller B."/>
        </authorList>
    </citation>
    <scope>NUCLEOTIDE SEQUENCE [LARGE SCALE GENOMIC DNA]</scope>
    <source>
        <strain evidence="7">Re1</strain>
    </source>
</reference>
<feature type="domain" description="Sporulation protein YpeB PepSY1 and PepSY2" evidence="4">
    <location>
        <begin position="178"/>
        <end position="373"/>
    </location>
</feature>
<dbReference type="HOGENOM" id="CLU_045803_0_0_9"/>
<dbReference type="Pfam" id="PF14620">
    <property type="entry name" value="YPEB_PepSY1-2"/>
    <property type="match status" value="1"/>
</dbReference>
<dbReference type="InterPro" id="IPR048402">
    <property type="entry name" value="YpeB_N"/>
</dbReference>
<accession>F4LVZ7</accession>
<name>F4LVZ7_TEPAE</name>
<keyword evidence="7" id="KW-1185">Reference proteome</keyword>
<dbReference type="STRING" id="1209989.TepRe1_1519"/>
<keyword evidence="2" id="KW-1133">Transmembrane helix</keyword>
<evidence type="ECO:0000313" key="7">
    <source>
        <dbReference type="Proteomes" id="UP000010802"/>
    </source>
</evidence>
<dbReference type="Pfam" id="PF03413">
    <property type="entry name" value="PepSY"/>
    <property type="match status" value="1"/>
</dbReference>
<dbReference type="RefSeq" id="WP_013778588.1">
    <property type="nucleotide sequence ID" value="NC_015519.1"/>
</dbReference>
<dbReference type="GO" id="GO:0009847">
    <property type="term" value="P:spore germination"/>
    <property type="evidence" value="ECO:0007669"/>
    <property type="project" value="InterPro"/>
</dbReference>
<dbReference type="Proteomes" id="UP000010802">
    <property type="component" value="Chromosome"/>
</dbReference>
<feature type="domain" description="PepSY" evidence="3">
    <location>
        <begin position="377"/>
        <end position="432"/>
    </location>
</feature>